<reference evidence="1" key="1">
    <citation type="submission" date="2022-03" db="EMBL/GenBank/DDBJ databases">
        <authorList>
            <person name="Sayadi A."/>
        </authorList>
    </citation>
    <scope>NUCLEOTIDE SEQUENCE</scope>
</reference>
<organism evidence="1 2">
    <name type="scientific">Acanthoscelides obtectus</name>
    <name type="common">Bean weevil</name>
    <name type="synonym">Bruchus obtectus</name>
    <dbReference type="NCBI Taxonomy" id="200917"/>
    <lineage>
        <taxon>Eukaryota</taxon>
        <taxon>Metazoa</taxon>
        <taxon>Ecdysozoa</taxon>
        <taxon>Arthropoda</taxon>
        <taxon>Hexapoda</taxon>
        <taxon>Insecta</taxon>
        <taxon>Pterygota</taxon>
        <taxon>Neoptera</taxon>
        <taxon>Endopterygota</taxon>
        <taxon>Coleoptera</taxon>
        <taxon>Polyphaga</taxon>
        <taxon>Cucujiformia</taxon>
        <taxon>Chrysomeloidea</taxon>
        <taxon>Chrysomelidae</taxon>
        <taxon>Bruchinae</taxon>
        <taxon>Bruchini</taxon>
        <taxon>Acanthoscelides</taxon>
    </lineage>
</organism>
<comment type="caution">
    <text evidence="1">The sequence shown here is derived from an EMBL/GenBank/DDBJ whole genome shotgun (WGS) entry which is preliminary data.</text>
</comment>
<dbReference type="EMBL" id="CAKOFQ010006701">
    <property type="protein sequence ID" value="CAH1962445.1"/>
    <property type="molecule type" value="Genomic_DNA"/>
</dbReference>
<sequence>MVLYHGKVIQKDQLNIHQDTITSSSKKYRSIIEYKKNNLVFNKQKNECWEKLAWVFHSSNWPQNWSTTKKQNNLNLKTR</sequence>
<protein>
    <submittedName>
        <fullName evidence="1">Uncharacterized protein</fullName>
    </submittedName>
</protein>
<dbReference type="AlphaFoldDB" id="A0A9P0JXV9"/>
<name>A0A9P0JXV9_ACAOB</name>
<gene>
    <name evidence="1" type="ORF">ACAOBT_LOCUS4686</name>
</gene>
<dbReference type="Proteomes" id="UP001152888">
    <property type="component" value="Unassembled WGS sequence"/>
</dbReference>
<keyword evidence="2" id="KW-1185">Reference proteome</keyword>
<evidence type="ECO:0000313" key="1">
    <source>
        <dbReference type="EMBL" id="CAH1962445.1"/>
    </source>
</evidence>
<dbReference type="OrthoDB" id="3066195at2759"/>
<proteinExistence type="predicted"/>
<evidence type="ECO:0000313" key="2">
    <source>
        <dbReference type="Proteomes" id="UP001152888"/>
    </source>
</evidence>
<accession>A0A9P0JXV9</accession>